<proteinExistence type="predicted"/>
<evidence type="ECO:0000256" key="1">
    <source>
        <dbReference type="SAM" id="Phobius"/>
    </source>
</evidence>
<feature type="transmembrane region" description="Helical" evidence="1">
    <location>
        <begin position="430"/>
        <end position="460"/>
    </location>
</feature>
<keyword evidence="1" id="KW-1133">Transmembrane helix</keyword>
<feature type="transmembrane region" description="Helical" evidence="1">
    <location>
        <begin position="149"/>
        <end position="182"/>
    </location>
</feature>
<dbReference type="PANTHER" id="PTHR35337:SF1">
    <property type="entry name" value="SLR1478 PROTEIN"/>
    <property type="match status" value="1"/>
</dbReference>
<organism evidence="2 3">
    <name type="scientific">Natrinema versiforme</name>
    <dbReference type="NCBI Taxonomy" id="88724"/>
    <lineage>
        <taxon>Archaea</taxon>
        <taxon>Methanobacteriati</taxon>
        <taxon>Methanobacteriota</taxon>
        <taxon>Stenosarchaea group</taxon>
        <taxon>Halobacteria</taxon>
        <taxon>Halobacteriales</taxon>
        <taxon>Natrialbaceae</taxon>
        <taxon>Natrinema</taxon>
    </lineage>
</organism>
<gene>
    <name evidence="2" type="ORF">FEJ81_05370</name>
</gene>
<feature type="transmembrane region" description="Helical" evidence="1">
    <location>
        <begin position="188"/>
        <end position="210"/>
    </location>
</feature>
<feature type="transmembrane region" description="Helical" evidence="1">
    <location>
        <begin position="480"/>
        <end position="505"/>
    </location>
</feature>
<name>A0A4P8WFU8_9EURY</name>
<keyword evidence="1" id="KW-0472">Membrane</keyword>
<dbReference type="RefSeq" id="WP_138244313.1">
    <property type="nucleotide sequence ID" value="NZ_CP040330.1"/>
</dbReference>
<feature type="transmembrane region" description="Helical" evidence="1">
    <location>
        <begin position="247"/>
        <end position="267"/>
    </location>
</feature>
<dbReference type="EMBL" id="CP040330">
    <property type="protein sequence ID" value="QCS41812.1"/>
    <property type="molecule type" value="Genomic_DNA"/>
</dbReference>
<dbReference type="GeneID" id="40264680"/>
<feature type="transmembrane region" description="Helical" evidence="1">
    <location>
        <begin position="24"/>
        <end position="50"/>
    </location>
</feature>
<dbReference type="Pfam" id="PF01944">
    <property type="entry name" value="SpoIIM"/>
    <property type="match status" value="1"/>
</dbReference>
<dbReference type="InterPro" id="IPR055966">
    <property type="entry name" value="DUF7544"/>
</dbReference>
<evidence type="ECO:0000313" key="2">
    <source>
        <dbReference type="EMBL" id="QCS41812.1"/>
    </source>
</evidence>
<dbReference type="PANTHER" id="PTHR35337">
    <property type="entry name" value="SLR1478 PROTEIN"/>
    <property type="match status" value="1"/>
</dbReference>
<feature type="transmembrane region" description="Helical" evidence="1">
    <location>
        <begin position="389"/>
        <end position="418"/>
    </location>
</feature>
<dbReference type="KEGG" id="nvr:FEJ81_05370"/>
<sequence length="510" mass="53974">MALSDFIAAVVAVLRRRPGDLLPVYALGAAITAIVRVVPFVGIAVAYLFLAATGRLDTIRTALADLESPPTDPNADPEAFESWANGLEPVFDQLWTLPLGILAAVTIGVSVLLFALLSAAVAAGQLSACYSRLRNNRGLLAAFDGARRYWLRFLGLFILEFLCWSVVLVTVGIGAALLAGAISLGTGSMLLIAPVVLLAGLFTVVLLVLIRALFAFAPVAIVVDDAGVFGSLRSAAGFVRAQPVEAVFYYAMAILAMIALSMVTGLLSLVDVVTLGSLVSALVLFPALDLLKTAIYCGYRDRLTPPEPPTRSLRAQFRAGLRRGWTELVSYVRSTPGTHVLVLALGLLGFWMGWAAAGPFAGTFDASIATRLEGMFPPTMALELFGNNWLVALTTAYGGVAFVIPAIVSVLFNGIALGITARLEVDPAELAAFVVPHGIIEIPAILIAGALGISVGVTAWRTWRGRAARTDLADALERAFWVLVGIGILLAIAALIEGFVSPYYYRLFLS</sequence>
<dbReference type="OrthoDB" id="86288at2157"/>
<keyword evidence="1" id="KW-0812">Transmembrane</keyword>
<dbReference type="InterPro" id="IPR002798">
    <property type="entry name" value="SpoIIM-like"/>
</dbReference>
<feature type="transmembrane region" description="Helical" evidence="1">
    <location>
        <begin position="340"/>
        <end position="369"/>
    </location>
</feature>
<dbReference type="Proteomes" id="UP000302218">
    <property type="component" value="Chromosome"/>
</dbReference>
<evidence type="ECO:0000313" key="3">
    <source>
        <dbReference type="Proteomes" id="UP000302218"/>
    </source>
</evidence>
<accession>A0A4P8WFU8</accession>
<feature type="transmembrane region" description="Helical" evidence="1">
    <location>
        <begin position="101"/>
        <end position="128"/>
    </location>
</feature>
<dbReference type="AlphaFoldDB" id="A0A4P8WFU8"/>
<protein>
    <submittedName>
        <fullName evidence="2">Stage II sporulation protein M</fullName>
    </submittedName>
</protein>
<reference evidence="3" key="1">
    <citation type="submission" date="2019-05" db="EMBL/GenBank/DDBJ databases">
        <title>Genome sequence and methylation pattern of the halophilic Archaeon Natrinema versiforme BOL5-4.</title>
        <authorList>
            <person name="DasSarma P."/>
            <person name="Anton B.P."/>
            <person name="DasSarma S.L."/>
            <person name="Martinez F.L."/>
            <person name="Guzman D."/>
            <person name="Roberts R.J."/>
            <person name="DasSarma S."/>
        </authorList>
    </citation>
    <scope>NUCLEOTIDE SEQUENCE [LARGE SCALE GENOMIC DNA]</scope>
    <source>
        <strain evidence="3">BOL5-4</strain>
    </source>
</reference>
<dbReference type="Pfam" id="PF24400">
    <property type="entry name" value="DUF7544"/>
    <property type="match status" value="1"/>
</dbReference>
<feature type="transmembrane region" description="Helical" evidence="1">
    <location>
        <begin position="273"/>
        <end position="291"/>
    </location>
</feature>